<dbReference type="PANTHER" id="PTHR31851">
    <property type="entry name" value="FE(2+)/MN(2+) TRANSPORTER PCL1"/>
    <property type="match status" value="1"/>
</dbReference>
<name>A0ABT4UKW6_9BACT</name>
<feature type="transmembrane region" description="Helical" evidence="5">
    <location>
        <begin position="21"/>
        <end position="44"/>
    </location>
</feature>
<evidence type="ECO:0000313" key="6">
    <source>
        <dbReference type="EMBL" id="MDA3615239.1"/>
    </source>
</evidence>
<keyword evidence="2 5" id="KW-0812">Transmembrane</keyword>
<feature type="transmembrane region" description="Helical" evidence="5">
    <location>
        <begin position="179"/>
        <end position="195"/>
    </location>
</feature>
<evidence type="ECO:0000256" key="1">
    <source>
        <dbReference type="ARBA" id="ARBA00004127"/>
    </source>
</evidence>
<keyword evidence="4 5" id="KW-0472">Membrane</keyword>
<dbReference type="Pfam" id="PF01988">
    <property type="entry name" value="VIT1"/>
    <property type="match status" value="1"/>
</dbReference>
<proteinExistence type="predicted"/>
<comment type="caution">
    <text evidence="6">The sequence shown here is derived from an EMBL/GenBank/DDBJ whole genome shotgun (WGS) entry which is preliminary data.</text>
</comment>
<dbReference type="InterPro" id="IPR008217">
    <property type="entry name" value="Ccc1_fam"/>
</dbReference>
<protein>
    <submittedName>
        <fullName evidence="6">VIT family protein</fullName>
    </submittedName>
</protein>
<evidence type="ECO:0000256" key="3">
    <source>
        <dbReference type="ARBA" id="ARBA00022989"/>
    </source>
</evidence>
<feature type="transmembrane region" description="Helical" evidence="5">
    <location>
        <begin position="207"/>
        <end position="229"/>
    </location>
</feature>
<keyword evidence="3 5" id="KW-1133">Transmembrane helix</keyword>
<sequence length="233" mass="24855">MITIDNYLDKHYIHRSNWLRAAVLGANDGIISISSLAIGVAAASSTKEPIILATVAGLVAGALSMAAGEYVSVSSQTDTERADIEREKKELNEMPEEELNILTQIYERRGLKKETARQVAIELTEKDALGTHIRDELGINEISQAKPIQAALASGTSFIAGGILPLLIILVAPVKGLEYWLYGFSIVFLVILGITSAKTGGAGIMKAILRITVWGTIAMGLSALVGHLFGVNV</sequence>
<reference evidence="6 7" key="1">
    <citation type="submission" date="2022-12" db="EMBL/GenBank/DDBJ databases">
        <title>Chitinophagaceae gen. sp. nov., a new member of the family Chitinophagaceae, isolated from soil in a chemical factory.</title>
        <authorList>
            <person name="Ke Z."/>
        </authorList>
    </citation>
    <scope>NUCLEOTIDE SEQUENCE [LARGE SCALE GENOMIC DNA]</scope>
    <source>
        <strain evidence="6 7">LY-5</strain>
    </source>
</reference>
<dbReference type="RefSeq" id="WP_407031564.1">
    <property type="nucleotide sequence ID" value="NZ_JAQGEF010000011.1"/>
</dbReference>
<accession>A0ABT4UKW6</accession>
<comment type="subcellular location">
    <subcellularLocation>
        <location evidence="1">Endomembrane system</location>
        <topology evidence="1">Multi-pass membrane protein</topology>
    </subcellularLocation>
</comment>
<feature type="transmembrane region" description="Helical" evidence="5">
    <location>
        <begin position="50"/>
        <end position="71"/>
    </location>
</feature>
<evidence type="ECO:0000256" key="5">
    <source>
        <dbReference type="SAM" id="Phobius"/>
    </source>
</evidence>
<keyword evidence="7" id="KW-1185">Reference proteome</keyword>
<evidence type="ECO:0000256" key="4">
    <source>
        <dbReference type="ARBA" id="ARBA00023136"/>
    </source>
</evidence>
<evidence type="ECO:0000256" key="2">
    <source>
        <dbReference type="ARBA" id="ARBA00022692"/>
    </source>
</evidence>
<dbReference type="Proteomes" id="UP001210231">
    <property type="component" value="Unassembled WGS sequence"/>
</dbReference>
<gene>
    <name evidence="6" type="ORF">O3P16_10510</name>
</gene>
<dbReference type="CDD" id="cd02432">
    <property type="entry name" value="Nodulin-21_like_1"/>
    <property type="match status" value="1"/>
</dbReference>
<dbReference type="EMBL" id="JAQGEF010000011">
    <property type="protein sequence ID" value="MDA3615239.1"/>
    <property type="molecule type" value="Genomic_DNA"/>
</dbReference>
<evidence type="ECO:0000313" key="7">
    <source>
        <dbReference type="Proteomes" id="UP001210231"/>
    </source>
</evidence>
<organism evidence="6 7">
    <name type="scientific">Polluticaenibacter yanchengensis</name>
    <dbReference type="NCBI Taxonomy" id="3014562"/>
    <lineage>
        <taxon>Bacteria</taxon>
        <taxon>Pseudomonadati</taxon>
        <taxon>Bacteroidota</taxon>
        <taxon>Chitinophagia</taxon>
        <taxon>Chitinophagales</taxon>
        <taxon>Chitinophagaceae</taxon>
        <taxon>Polluticaenibacter</taxon>
    </lineage>
</organism>
<feature type="transmembrane region" description="Helical" evidence="5">
    <location>
        <begin position="150"/>
        <end position="173"/>
    </location>
</feature>